<dbReference type="PANTHER" id="PTHR13619:SF0">
    <property type="entry name" value="PHOSPHATIDATE CYTIDYLYLTRANSFERASE, MITOCHONDRIAL"/>
    <property type="match status" value="1"/>
</dbReference>
<comment type="similarity">
    <text evidence="5">Belongs to the TAM41 family.</text>
</comment>
<evidence type="ECO:0000256" key="4">
    <source>
        <dbReference type="ARBA" id="ARBA00005189"/>
    </source>
</evidence>
<dbReference type="GO" id="GO:0032049">
    <property type="term" value="P:cardiolipin biosynthetic process"/>
    <property type="evidence" value="ECO:0007669"/>
    <property type="project" value="InterPro"/>
</dbReference>
<evidence type="ECO:0000313" key="20">
    <source>
        <dbReference type="EMBL" id="VDN30280.1"/>
    </source>
</evidence>
<evidence type="ECO:0000256" key="8">
    <source>
        <dbReference type="ARBA" id="ARBA00022516"/>
    </source>
</evidence>
<keyword evidence="8" id="KW-0444">Lipid biosynthesis</keyword>
<comment type="pathway">
    <text evidence="4">Lipid metabolism.</text>
</comment>
<evidence type="ECO:0000313" key="22">
    <source>
        <dbReference type="WBParaSite" id="GPUH_0001771501-mRNA-1"/>
    </source>
</evidence>
<dbReference type="Pfam" id="PF09139">
    <property type="entry name" value="Tam41_Mmp37"/>
    <property type="match status" value="1"/>
</dbReference>
<keyword evidence="12" id="KW-0460">Magnesium</keyword>
<evidence type="ECO:0000256" key="3">
    <source>
        <dbReference type="ARBA" id="ARBA00005119"/>
    </source>
</evidence>
<evidence type="ECO:0000256" key="18">
    <source>
        <dbReference type="ARBA" id="ARBA00029893"/>
    </source>
</evidence>
<dbReference type="EMBL" id="UYRT01085550">
    <property type="protein sequence ID" value="VDN30280.1"/>
    <property type="molecule type" value="Genomic_DNA"/>
</dbReference>
<keyword evidence="10" id="KW-0548">Nucleotidyltransferase</keyword>
<evidence type="ECO:0000313" key="21">
    <source>
        <dbReference type="Proteomes" id="UP000271098"/>
    </source>
</evidence>
<keyword evidence="17" id="KW-1208">Phospholipid metabolism</keyword>
<evidence type="ECO:0000256" key="14">
    <source>
        <dbReference type="ARBA" id="ARBA00023128"/>
    </source>
</evidence>
<dbReference type="PANTHER" id="PTHR13619">
    <property type="entry name" value="PHOSPHATIDATE CYTIDYLYLTRANSFERASE, MITOCHONDRIAL"/>
    <property type="match status" value="1"/>
</dbReference>
<dbReference type="UniPathway" id="UPA00557">
    <property type="reaction ID" value="UER00614"/>
</dbReference>
<keyword evidence="11" id="KW-0999">Mitochondrion inner membrane</keyword>
<evidence type="ECO:0000256" key="11">
    <source>
        <dbReference type="ARBA" id="ARBA00022792"/>
    </source>
</evidence>
<evidence type="ECO:0000256" key="7">
    <source>
        <dbReference type="ARBA" id="ARBA00018337"/>
    </source>
</evidence>
<dbReference type="OrthoDB" id="341477at2759"/>
<evidence type="ECO:0000256" key="6">
    <source>
        <dbReference type="ARBA" id="ARBA00012487"/>
    </source>
</evidence>
<accession>A0A183E9Q1</accession>
<sequence>MVGRLSQLLDVLPRDTVEFACAYGSGAVSQSGEKTAGKMVDFIVASQNSSRFHELNLEQNPRHYSALRFLGHQRITRLQRNYAARVYCNTRISLRVS</sequence>
<dbReference type="AlphaFoldDB" id="A0A183E9Q1"/>
<keyword evidence="13" id="KW-0443">Lipid metabolism</keyword>
<keyword evidence="16" id="KW-0594">Phospholipid biosynthesis</keyword>
<evidence type="ECO:0000256" key="13">
    <source>
        <dbReference type="ARBA" id="ARBA00023098"/>
    </source>
</evidence>
<organism evidence="22">
    <name type="scientific">Gongylonema pulchrum</name>
    <dbReference type="NCBI Taxonomy" id="637853"/>
    <lineage>
        <taxon>Eukaryota</taxon>
        <taxon>Metazoa</taxon>
        <taxon>Ecdysozoa</taxon>
        <taxon>Nematoda</taxon>
        <taxon>Chromadorea</taxon>
        <taxon>Rhabditida</taxon>
        <taxon>Spirurina</taxon>
        <taxon>Spiruromorpha</taxon>
        <taxon>Spiruroidea</taxon>
        <taxon>Gongylonematidae</taxon>
        <taxon>Gongylonema</taxon>
    </lineage>
</organism>
<reference evidence="22" key="1">
    <citation type="submission" date="2016-06" db="UniProtKB">
        <authorList>
            <consortium name="WormBaseParasite"/>
        </authorList>
    </citation>
    <scope>IDENTIFICATION</scope>
</reference>
<dbReference type="GO" id="GO:0016024">
    <property type="term" value="P:CDP-diacylglycerol biosynthetic process"/>
    <property type="evidence" value="ECO:0007669"/>
    <property type="project" value="UniProtKB-UniPathway"/>
</dbReference>
<evidence type="ECO:0000256" key="1">
    <source>
        <dbReference type="ARBA" id="ARBA00001946"/>
    </source>
</evidence>
<reference evidence="20 21" key="2">
    <citation type="submission" date="2018-11" db="EMBL/GenBank/DDBJ databases">
        <authorList>
            <consortium name="Pathogen Informatics"/>
        </authorList>
    </citation>
    <scope>NUCLEOTIDE SEQUENCE [LARGE SCALE GENOMIC DNA]</scope>
</reference>
<keyword evidence="21" id="KW-1185">Reference proteome</keyword>
<evidence type="ECO:0000256" key="16">
    <source>
        <dbReference type="ARBA" id="ARBA00023209"/>
    </source>
</evidence>
<gene>
    <name evidence="20" type="ORF">GPUH_LOCUS17692</name>
</gene>
<dbReference type="InterPro" id="IPR015222">
    <property type="entry name" value="Tam41"/>
</dbReference>
<comment type="subcellular location">
    <subcellularLocation>
        <location evidence="2">Mitochondrion inner membrane</location>
        <topology evidence="2">Peripheral membrane protein</topology>
        <orientation evidence="2">Matrix side</orientation>
    </subcellularLocation>
</comment>
<keyword evidence="14" id="KW-0496">Mitochondrion</keyword>
<evidence type="ECO:0000256" key="2">
    <source>
        <dbReference type="ARBA" id="ARBA00004443"/>
    </source>
</evidence>
<comment type="cofactor">
    <cofactor evidence="1">
        <name>Mg(2+)</name>
        <dbReference type="ChEBI" id="CHEBI:18420"/>
    </cofactor>
</comment>
<dbReference type="GO" id="GO:0005743">
    <property type="term" value="C:mitochondrial inner membrane"/>
    <property type="evidence" value="ECO:0007669"/>
    <property type="project" value="UniProtKB-SubCell"/>
</dbReference>
<evidence type="ECO:0000256" key="10">
    <source>
        <dbReference type="ARBA" id="ARBA00022695"/>
    </source>
</evidence>
<keyword evidence="9" id="KW-0808">Transferase</keyword>
<evidence type="ECO:0000256" key="12">
    <source>
        <dbReference type="ARBA" id="ARBA00022842"/>
    </source>
</evidence>
<proteinExistence type="inferred from homology"/>
<dbReference type="GO" id="GO:0004605">
    <property type="term" value="F:phosphatidate cytidylyltransferase activity"/>
    <property type="evidence" value="ECO:0007669"/>
    <property type="project" value="UniProtKB-EC"/>
</dbReference>
<comment type="pathway">
    <text evidence="3">Phospholipid metabolism; CDP-diacylglycerol biosynthesis; CDP-diacylglycerol from sn-glycerol 3-phosphate: step 3/3.</text>
</comment>
<evidence type="ECO:0000256" key="15">
    <source>
        <dbReference type="ARBA" id="ARBA00023136"/>
    </source>
</evidence>
<dbReference type="WBParaSite" id="GPUH_0001771501-mRNA-1">
    <property type="protein sequence ID" value="GPUH_0001771501-mRNA-1"/>
    <property type="gene ID" value="GPUH_0001771501"/>
</dbReference>
<evidence type="ECO:0000256" key="17">
    <source>
        <dbReference type="ARBA" id="ARBA00023264"/>
    </source>
</evidence>
<evidence type="ECO:0000256" key="19">
    <source>
        <dbReference type="ARBA" id="ARBA00031502"/>
    </source>
</evidence>
<name>A0A183E9Q1_9BILA</name>
<evidence type="ECO:0000256" key="9">
    <source>
        <dbReference type="ARBA" id="ARBA00022679"/>
    </source>
</evidence>
<evidence type="ECO:0000256" key="5">
    <source>
        <dbReference type="ARBA" id="ARBA00005458"/>
    </source>
</evidence>
<protein>
    <recommendedName>
        <fullName evidence="7">Phosphatidate cytidylyltransferase, mitochondrial</fullName>
        <ecNumber evidence="6">2.7.7.41</ecNumber>
    </recommendedName>
    <alternativeName>
        <fullName evidence="18">CDP-diacylglycerol synthase</fullName>
    </alternativeName>
    <alternativeName>
        <fullName evidence="19">Mitochondrial translocator assembly and maintenance protein 41 homolog</fullName>
    </alternativeName>
</protein>
<dbReference type="EC" id="2.7.7.41" evidence="6"/>
<keyword evidence="15" id="KW-0472">Membrane</keyword>
<dbReference type="Proteomes" id="UP000271098">
    <property type="component" value="Unassembled WGS sequence"/>
</dbReference>